<name>A0A8F8KQ00_9VIRU</name>
<protein>
    <submittedName>
        <fullName evidence="2">PBCV-1 P9-like minor capsid protein</fullName>
    </submittedName>
</protein>
<gene>
    <name evidence="2" type="ORF">KOM_12_402</name>
</gene>
<evidence type="ECO:0000259" key="1">
    <source>
        <dbReference type="Pfam" id="PF19066"/>
    </source>
</evidence>
<evidence type="ECO:0000313" key="2">
    <source>
        <dbReference type="EMBL" id="QYA18670.1"/>
    </source>
</evidence>
<accession>A0A8F8KQ00</accession>
<dbReference type="EMBL" id="MZ420154">
    <property type="protein sequence ID" value="QYA18670.1"/>
    <property type="molecule type" value="Genomic_DNA"/>
</dbReference>
<reference evidence="2" key="1">
    <citation type="submission" date="2021-06" db="EMBL/GenBank/DDBJ databases">
        <authorList>
            <person name="Rolland C."/>
        </authorList>
    </citation>
    <scope>NUCLEOTIDE SEQUENCE</scope>
    <source>
        <strain evidence="2">347.936635</strain>
    </source>
</reference>
<sequence length="275" mass="30521">MNTSSVQSSRSCHWTECPSEIFAPESGSYKLWPFDKDSSMEERDNAMARLIVLGTVGTALYTRDSRVVVTGAGLLALLGIIGSTDNDKQKQQKQTAIQNNQQRLQQMASQVQPVSMDLSDVNVTAMGPIPVPVPEIPLYDCQAQQVAAPLPAETIDDFALQSANYLVGQMPEDEDNRDYNPYGNPNAYQTHYAVDGDLPKQPNEMDIHAQVLASSKMDIKKMFGKNGELDEGLFVTPLPDPTLHARPVFFPESYDEERPIWDNFNGTGNAYRQTM</sequence>
<dbReference type="Pfam" id="PF19066">
    <property type="entry name" value="P9_TM"/>
    <property type="match status" value="1"/>
</dbReference>
<dbReference type="InterPro" id="IPR043915">
    <property type="entry name" value="P9_TM"/>
</dbReference>
<feature type="domain" description="Minor capsid protein P9 transmembrane helices" evidence="1">
    <location>
        <begin position="14"/>
        <end position="80"/>
    </location>
</feature>
<organism evidence="2">
    <name type="scientific">Clandestinovirus</name>
    <dbReference type="NCBI Taxonomy" id="2831644"/>
    <lineage>
        <taxon>Viruses</taxon>
    </lineage>
</organism>
<proteinExistence type="predicted"/>